<proteinExistence type="predicted"/>
<organism evidence="1 2">
    <name type="scientific">Rotaria magnacalcarata</name>
    <dbReference type="NCBI Taxonomy" id="392030"/>
    <lineage>
        <taxon>Eukaryota</taxon>
        <taxon>Metazoa</taxon>
        <taxon>Spiralia</taxon>
        <taxon>Gnathifera</taxon>
        <taxon>Rotifera</taxon>
        <taxon>Eurotatoria</taxon>
        <taxon>Bdelloidea</taxon>
        <taxon>Philodinida</taxon>
        <taxon>Philodinidae</taxon>
        <taxon>Rotaria</taxon>
    </lineage>
</organism>
<reference evidence="1" key="1">
    <citation type="submission" date="2021-02" db="EMBL/GenBank/DDBJ databases">
        <authorList>
            <person name="Nowell W R."/>
        </authorList>
    </citation>
    <scope>NUCLEOTIDE SEQUENCE</scope>
</reference>
<name>A0A816VI75_9BILA</name>
<evidence type="ECO:0000313" key="1">
    <source>
        <dbReference type="EMBL" id="CAF2113820.1"/>
    </source>
</evidence>
<dbReference type="EMBL" id="CAJNRE010012811">
    <property type="protein sequence ID" value="CAF2113820.1"/>
    <property type="molecule type" value="Genomic_DNA"/>
</dbReference>
<evidence type="ECO:0000313" key="2">
    <source>
        <dbReference type="Proteomes" id="UP000663824"/>
    </source>
</evidence>
<comment type="caution">
    <text evidence="1">The sequence shown here is derived from an EMBL/GenBank/DDBJ whole genome shotgun (WGS) entry which is preliminary data.</text>
</comment>
<sequence>MLSLLPGVSNRYDHLETLALNFSTDFQWSAEALSLFVFPNVCHLSLSFPEDYYEYDRHGLRCGFVHNQLKPDEYQSIFIFLNKILRLSKLQSLAIYSLLPKDYLIQLLSSTTNLTKLPLHGWAAPPIPPIVTPAAAPIAVPAAAPAPRAPTEAALIPPPIIAGLGVSIYILFNLNLTS</sequence>
<protein>
    <submittedName>
        <fullName evidence="1">Uncharacterized protein</fullName>
    </submittedName>
</protein>
<gene>
    <name evidence="1" type="ORF">MBJ925_LOCUS24602</name>
</gene>
<dbReference type="Proteomes" id="UP000663824">
    <property type="component" value="Unassembled WGS sequence"/>
</dbReference>
<dbReference type="AlphaFoldDB" id="A0A816VI75"/>
<accession>A0A816VI75</accession>